<reference evidence="1" key="1">
    <citation type="submission" date="2020-05" db="EMBL/GenBank/DDBJ databases">
        <authorList>
            <person name="Chiriac C."/>
            <person name="Salcher M."/>
            <person name="Ghai R."/>
            <person name="Kavagutti S V."/>
        </authorList>
    </citation>
    <scope>NUCLEOTIDE SEQUENCE</scope>
</reference>
<protein>
    <submittedName>
        <fullName evidence="1">Unannotated protein</fullName>
    </submittedName>
</protein>
<accession>A0A6J6E0N8</accession>
<proteinExistence type="predicted"/>
<gene>
    <name evidence="1" type="ORF">UFOPK1493_02267</name>
</gene>
<name>A0A6J6E0N8_9ZZZZ</name>
<dbReference type="EMBL" id="CAEZSR010000087">
    <property type="protein sequence ID" value="CAB4568934.1"/>
    <property type="molecule type" value="Genomic_DNA"/>
</dbReference>
<sequence length="110" mass="12043">MASVCPCGCGTRVGLTKKGAAAGWASINGPLVQLRQIVDGADRSQANPIADIVDELIRRGRILLELLELHLHSPNPLSVTPDLLDLNRRRLAWLEAVRRFDHLMGELSRG</sequence>
<evidence type="ECO:0000313" key="1">
    <source>
        <dbReference type="EMBL" id="CAB4568934.1"/>
    </source>
</evidence>
<dbReference type="AlphaFoldDB" id="A0A6J6E0N8"/>
<organism evidence="1">
    <name type="scientific">freshwater metagenome</name>
    <dbReference type="NCBI Taxonomy" id="449393"/>
    <lineage>
        <taxon>unclassified sequences</taxon>
        <taxon>metagenomes</taxon>
        <taxon>ecological metagenomes</taxon>
    </lineage>
</organism>